<dbReference type="Gene3D" id="3.20.20.80">
    <property type="entry name" value="Glycosidases"/>
    <property type="match status" value="1"/>
</dbReference>
<dbReference type="InterPro" id="IPR003961">
    <property type="entry name" value="FN3_dom"/>
</dbReference>
<dbReference type="InterPro" id="IPR050991">
    <property type="entry name" value="ECM_Regulatory_Proteins"/>
</dbReference>
<feature type="domain" description="Fibronectin type-III" evidence="2">
    <location>
        <begin position="578"/>
        <end position="667"/>
    </location>
</feature>
<organism evidence="3 4">
    <name type="scientific">Echinicola strongylocentroti</name>
    <dbReference type="NCBI Taxonomy" id="1795355"/>
    <lineage>
        <taxon>Bacteria</taxon>
        <taxon>Pseudomonadati</taxon>
        <taxon>Bacteroidota</taxon>
        <taxon>Cytophagia</taxon>
        <taxon>Cytophagales</taxon>
        <taxon>Cyclobacteriaceae</taxon>
        <taxon>Echinicola</taxon>
    </lineage>
</organism>
<evidence type="ECO:0000313" key="4">
    <source>
        <dbReference type="Proteomes" id="UP000248688"/>
    </source>
</evidence>
<evidence type="ECO:0000256" key="1">
    <source>
        <dbReference type="ARBA" id="ARBA00022737"/>
    </source>
</evidence>
<sequence>MKDLTNVLIVLFSIVLLPLQAQEVVKGELRIDTAHGHELELGASGFNVRIADKVWGYTHPEFRQAVHQLQPGWLRYFSGTMGDAFSAATGQYNLDYAMMMDHRGQFLKGHRFTQVKGPHRIIDLYDLLGEVGGKLVVTINGFTETPEMTKALAEFCKDNHIIVEAWQFCNEPYFYVPNRNRYWWNDGYDYAQKMKPHADAIREVFPDAKMALNFTWDGIWGFMKEINRYQIENGAYWNVFSKHSYAPHIGGKESFDQAMRRANSKIIEATSDEAMEEIEAYTEEDIPLLITEFGVWNRPLNGIFSGIYNTEYTLRQLSHSNAFLIGSHEVSNKIRPASNKNQLIENAYAQQIPIDTDTIMSGLYQDEEGKGLQLLHEATNNSRKINPVIVTGTRKVPGLKNDKVESVYAMHFEGVNGLDYLAVTNRSEYAYTFDLKLDNETVNGEFTHKYIWSKVAENKNVPIEEQTYQGNTVAIKPFSVNVIQWPNGNSPSHEATRIYSADVVASGVRLDWWERKKASNYEVTITDQSGTISHKEVNSNQTVITDLKEGEEYTFEVAALYNDGKSEPSNPVTVNYALPEAPKIFKLSQRDTTFTLFWESEKNTNGYQIEVKSKDGSFMETYDTKNVFGYRVSGLQYDQQYTISLRAYNGLGTSQSASHETITLEEDFPIPARNISATETRNGNVYLEWIAQDTLNPGVRYNIYRGKAPHDFTLYQEAVEGTHFIDESSEGLDYFYTVKAVNSAGEASFYPNVATVIKRDPAYTLEISEVTSTAEGLQIKVATENLDVENASSVGVKLNDVSFLNLEEVGFEAQSIKNDHFEVVIPWTKLNGNRSYFVKAYVKSRSGEKRSLPPFHKIRTPQ</sequence>
<dbReference type="InterPro" id="IPR017853">
    <property type="entry name" value="GH"/>
</dbReference>
<dbReference type="Pfam" id="PF00041">
    <property type="entry name" value="fn3"/>
    <property type="match status" value="2"/>
</dbReference>
<dbReference type="SUPFAM" id="SSF51445">
    <property type="entry name" value="(Trans)glycosidases"/>
    <property type="match status" value="1"/>
</dbReference>
<dbReference type="KEGG" id="est:DN752_22545"/>
<dbReference type="AlphaFoldDB" id="A0A2Z4IPQ8"/>
<dbReference type="SUPFAM" id="SSF49265">
    <property type="entry name" value="Fibronectin type III"/>
    <property type="match status" value="2"/>
</dbReference>
<evidence type="ECO:0000259" key="2">
    <source>
        <dbReference type="PROSITE" id="PS50853"/>
    </source>
</evidence>
<dbReference type="CDD" id="cd00063">
    <property type="entry name" value="FN3"/>
    <property type="match status" value="3"/>
</dbReference>
<name>A0A2Z4IPQ8_9BACT</name>
<dbReference type="Proteomes" id="UP000248688">
    <property type="component" value="Chromosome"/>
</dbReference>
<keyword evidence="4" id="KW-1185">Reference proteome</keyword>
<evidence type="ECO:0000313" key="3">
    <source>
        <dbReference type="EMBL" id="AWW32699.1"/>
    </source>
</evidence>
<dbReference type="SMART" id="SM00060">
    <property type="entry name" value="FN3"/>
    <property type="match status" value="3"/>
</dbReference>
<accession>A0A2Z4IPQ8</accession>
<dbReference type="EMBL" id="CP030041">
    <property type="protein sequence ID" value="AWW32699.1"/>
    <property type="molecule type" value="Genomic_DNA"/>
</dbReference>
<keyword evidence="1" id="KW-0677">Repeat</keyword>
<proteinExistence type="predicted"/>
<dbReference type="RefSeq" id="WP_112786071.1">
    <property type="nucleotide sequence ID" value="NZ_CP030041.1"/>
</dbReference>
<protein>
    <recommendedName>
        <fullName evidence="2">Fibronectin type-III domain-containing protein</fullName>
    </recommendedName>
</protein>
<reference evidence="3 4" key="1">
    <citation type="submission" date="2018-06" db="EMBL/GenBank/DDBJ databases">
        <title>Echinicola strongylocentroti sp. nov., isolated from a sea urchin Strongylocentrotus intermedius.</title>
        <authorList>
            <person name="Bae S.S."/>
        </authorList>
    </citation>
    <scope>NUCLEOTIDE SEQUENCE [LARGE SCALE GENOMIC DNA]</scope>
    <source>
        <strain evidence="3 4">MEBiC08714</strain>
    </source>
</reference>
<dbReference type="PROSITE" id="PS50853">
    <property type="entry name" value="FN3"/>
    <property type="match status" value="1"/>
</dbReference>
<gene>
    <name evidence="3" type="ORF">DN752_22545</name>
</gene>
<dbReference type="PANTHER" id="PTHR46708">
    <property type="entry name" value="TENASCIN"/>
    <property type="match status" value="1"/>
</dbReference>
<dbReference type="OrthoDB" id="926075at2"/>
<dbReference type="Gene3D" id="2.60.40.10">
    <property type="entry name" value="Immunoglobulins"/>
    <property type="match status" value="3"/>
</dbReference>
<dbReference type="InterPro" id="IPR036116">
    <property type="entry name" value="FN3_sf"/>
</dbReference>
<dbReference type="InterPro" id="IPR013783">
    <property type="entry name" value="Ig-like_fold"/>
</dbReference>
<dbReference type="PANTHER" id="PTHR46708:SF2">
    <property type="entry name" value="FIBRONECTIN TYPE-III DOMAIN-CONTAINING PROTEIN"/>
    <property type="match status" value="1"/>
</dbReference>